<dbReference type="Proteomes" id="UP000186922">
    <property type="component" value="Unassembled WGS sequence"/>
</dbReference>
<keyword evidence="4 10" id="KW-0812">Transmembrane</keyword>
<keyword evidence="5" id="KW-0833">Ubl conjugation pathway</keyword>
<keyword evidence="6" id="KW-0256">Endoplasmic reticulum</keyword>
<comment type="subcellular location">
    <subcellularLocation>
        <location evidence="1">Endoplasmic reticulum membrane</location>
        <topology evidence="1">Single-pass membrane protein</topology>
    </subcellularLocation>
</comment>
<reference evidence="11 12" key="1">
    <citation type="journal article" date="2016" name="Nat. Commun.">
        <title>Extremotolerant tardigrade genome and improved radiotolerance of human cultured cells by tardigrade-unique protein.</title>
        <authorList>
            <person name="Hashimoto T."/>
            <person name="Horikawa D.D."/>
            <person name="Saito Y."/>
            <person name="Kuwahara H."/>
            <person name="Kozuka-Hata H."/>
            <person name="Shin-I T."/>
            <person name="Minakuchi Y."/>
            <person name="Ohishi K."/>
            <person name="Motoyama A."/>
            <person name="Aizu T."/>
            <person name="Enomoto A."/>
            <person name="Kondo K."/>
            <person name="Tanaka S."/>
            <person name="Hara Y."/>
            <person name="Koshikawa S."/>
            <person name="Sagara H."/>
            <person name="Miura T."/>
            <person name="Yokobori S."/>
            <person name="Miyagawa K."/>
            <person name="Suzuki Y."/>
            <person name="Kubo T."/>
            <person name="Oyama M."/>
            <person name="Kohara Y."/>
            <person name="Fujiyama A."/>
            <person name="Arakawa K."/>
            <person name="Katayama T."/>
            <person name="Toyoda A."/>
            <person name="Kunieda T."/>
        </authorList>
    </citation>
    <scope>NUCLEOTIDE SEQUENCE [LARGE SCALE GENOMIC DNA]</scope>
    <source>
        <strain evidence="11 12">YOKOZUNA-1</strain>
    </source>
</reference>
<gene>
    <name evidence="11" type="primary">RvY_04888-1</name>
    <name evidence="11" type="synonym">RvY_04888.1</name>
    <name evidence="11" type="ORF">RvY_04888</name>
</gene>
<evidence type="ECO:0000256" key="9">
    <source>
        <dbReference type="SAM" id="MobiDB-lite"/>
    </source>
</evidence>
<feature type="compositionally biased region" description="Basic residues" evidence="9">
    <location>
        <begin position="64"/>
        <end position="74"/>
    </location>
</feature>
<dbReference type="InterPro" id="IPR036390">
    <property type="entry name" value="WH_DNA-bd_sf"/>
</dbReference>
<evidence type="ECO:0000313" key="12">
    <source>
        <dbReference type="Proteomes" id="UP000186922"/>
    </source>
</evidence>
<feature type="transmembrane region" description="Helical" evidence="10">
    <location>
        <begin position="6"/>
        <end position="23"/>
    </location>
</feature>
<evidence type="ECO:0000256" key="8">
    <source>
        <dbReference type="ARBA" id="ARBA00023136"/>
    </source>
</evidence>
<keyword evidence="8 10" id="KW-0472">Membrane</keyword>
<dbReference type="AlphaFoldDB" id="A0A1D1UYT0"/>
<accession>A0A1D1UYT0</accession>
<protein>
    <recommendedName>
        <fullName evidence="3">DDRGK domain-containing protein 1</fullName>
    </recommendedName>
</protein>
<dbReference type="STRING" id="947166.A0A1D1UYT0"/>
<proteinExistence type="inferred from homology"/>
<comment type="similarity">
    <text evidence="2">Belongs to the DDRGK1 family.</text>
</comment>
<organism evidence="11 12">
    <name type="scientific">Ramazzottius varieornatus</name>
    <name type="common">Water bear</name>
    <name type="synonym">Tardigrade</name>
    <dbReference type="NCBI Taxonomy" id="947166"/>
    <lineage>
        <taxon>Eukaryota</taxon>
        <taxon>Metazoa</taxon>
        <taxon>Ecdysozoa</taxon>
        <taxon>Tardigrada</taxon>
        <taxon>Eutardigrada</taxon>
        <taxon>Parachela</taxon>
        <taxon>Hypsibioidea</taxon>
        <taxon>Ramazzottiidae</taxon>
        <taxon>Ramazzottius</taxon>
    </lineage>
</organism>
<dbReference type="InterPro" id="IPR036388">
    <property type="entry name" value="WH-like_DNA-bd_sf"/>
</dbReference>
<evidence type="ECO:0000256" key="1">
    <source>
        <dbReference type="ARBA" id="ARBA00004389"/>
    </source>
</evidence>
<dbReference type="GO" id="GO:0005789">
    <property type="term" value="C:endoplasmic reticulum membrane"/>
    <property type="evidence" value="ECO:0007669"/>
    <property type="project" value="UniProtKB-SubCell"/>
</dbReference>
<feature type="compositionally biased region" description="Basic and acidic residues" evidence="9">
    <location>
        <begin position="111"/>
        <end position="173"/>
    </location>
</feature>
<name>A0A1D1UYT0_RAMVA</name>
<keyword evidence="12" id="KW-1185">Reference proteome</keyword>
<keyword evidence="7 10" id="KW-1133">Transmembrane helix</keyword>
<evidence type="ECO:0000256" key="6">
    <source>
        <dbReference type="ARBA" id="ARBA00022824"/>
    </source>
</evidence>
<dbReference type="Gene3D" id="1.10.10.10">
    <property type="entry name" value="Winged helix-like DNA-binding domain superfamily/Winged helix DNA-binding domain"/>
    <property type="match status" value="1"/>
</dbReference>
<dbReference type="FunFam" id="1.10.10.10:FF:000143">
    <property type="entry name" value="DDRGK domain-containing protein 1"/>
    <property type="match status" value="1"/>
</dbReference>
<evidence type="ECO:0000256" key="2">
    <source>
        <dbReference type="ARBA" id="ARBA00009829"/>
    </source>
</evidence>
<evidence type="ECO:0000256" key="5">
    <source>
        <dbReference type="ARBA" id="ARBA00022786"/>
    </source>
</evidence>
<dbReference type="PANTHER" id="PTHR48176:SF1">
    <property type="entry name" value="DDRGK DOMAIN-CONTAINING PROTEIN 1"/>
    <property type="match status" value="1"/>
</dbReference>
<dbReference type="InterPro" id="IPR019153">
    <property type="entry name" value="DDRGK_dom-contain"/>
</dbReference>
<evidence type="ECO:0000256" key="4">
    <source>
        <dbReference type="ARBA" id="ARBA00022692"/>
    </source>
</evidence>
<dbReference type="PANTHER" id="PTHR48176">
    <property type="entry name" value="DDRGK DOMAIN-CONTAINING PROTEIN 1"/>
    <property type="match status" value="1"/>
</dbReference>
<dbReference type="Pfam" id="PF09756">
    <property type="entry name" value="DDRGK"/>
    <property type="match status" value="1"/>
</dbReference>
<dbReference type="GO" id="GO:0044389">
    <property type="term" value="F:ubiquitin-like protein ligase binding"/>
    <property type="evidence" value="ECO:0007669"/>
    <property type="project" value="TreeGrafter"/>
</dbReference>
<dbReference type="SMART" id="SM01128">
    <property type="entry name" value="DDRGK"/>
    <property type="match status" value="1"/>
</dbReference>
<dbReference type="EMBL" id="BDGG01000002">
    <property type="protein sequence ID" value="GAU92862.1"/>
    <property type="molecule type" value="Genomic_DNA"/>
</dbReference>
<dbReference type="InterPro" id="IPR050899">
    <property type="entry name" value="DDRGK_domain-containing"/>
</dbReference>
<dbReference type="SUPFAM" id="SSF46785">
    <property type="entry name" value="Winged helix' DNA-binding domain"/>
    <property type="match status" value="1"/>
</dbReference>
<dbReference type="OrthoDB" id="2285710at2759"/>
<evidence type="ECO:0000256" key="10">
    <source>
        <dbReference type="SAM" id="Phobius"/>
    </source>
</evidence>
<evidence type="ECO:0000256" key="7">
    <source>
        <dbReference type="ARBA" id="ARBA00022989"/>
    </source>
</evidence>
<evidence type="ECO:0000256" key="3">
    <source>
        <dbReference type="ARBA" id="ARBA00018218"/>
    </source>
</evidence>
<sequence length="293" mass="33874">MDTTSIILALGFAVFACFAYFLSRKQKAKVTSGQTDNADEAEVARRVRQLPDIDHENRVAGGRRIVRNRQRPRRPAAEEGSGSDFDVEDEDELPDAALGENIGAKKRRKLEMKAEKRAQRQAELAEREEKKERQARLDEERKQKEAVEKMNEEERLEEERKEQEEKERREHEEYMKLKATFEIEAEGEEPPEEGENLLQQFVDFIKATKVVLLEELAAHFKLRTQECIDRVQKLQSEGLLTGVIDDRGKFIYISMDELEAVAKFVKQRGRVTIAELAESSNQLIRLQTTEVKV</sequence>
<feature type="region of interest" description="Disordered" evidence="9">
    <location>
        <begin position="52"/>
        <end position="173"/>
    </location>
</feature>
<comment type="caution">
    <text evidence="11">The sequence shown here is derived from an EMBL/GenBank/DDBJ whole genome shotgun (WGS) entry which is preliminary data.</text>
</comment>
<evidence type="ECO:0000313" key="11">
    <source>
        <dbReference type="EMBL" id="GAU92862.1"/>
    </source>
</evidence>
<feature type="compositionally biased region" description="Acidic residues" evidence="9">
    <location>
        <begin position="85"/>
        <end position="94"/>
    </location>
</feature>